<proteinExistence type="predicted"/>
<reference evidence="1" key="1">
    <citation type="submission" date="2023-08" db="EMBL/GenBank/DDBJ databases">
        <authorList>
            <person name="Audoor S."/>
            <person name="Bilcke G."/>
        </authorList>
    </citation>
    <scope>NUCLEOTIDE SEQUENCE</scope>
</reference>
<dbReference type="Proteomes" id="UP001295423">
    <property type="component" value="Unassembled WGS sequence"/>
</dbReference>
<dbReference type="EMBL" id="CAKOGP040000890">
    <property type="protein sequence ID" value="CAJ1940270.1"/>
    <property type="molecule type" value="Genomic_DNA"/>
</dbReference>
<gene>
    <name evidence="1" type="ORF">CYCCA115_LOCUS6958</name>
</gene>
<protein>
    <submittedName>
        <fullName evidence="1">Uncharacterized protein</fullName>
    </submittedName>
</protein>
<sequence>MKNSSQSTRGMKTAFFVSVNLLQAAHSFSVQGPQSNRNGISTKSGGYNQILMNPLEEERSRHFSSFSLHLSSSNVDYAQAEDVKSIKSLFSKYADESDSMTKDTLCKVPPFDEMLEVEDLSMEELTEIWDKAPKSGGDESRIGADSFVQIYQAVDDLFEDDEKEADVVEEAKAPENVELNAAQSELKVAFNSLCDDNKLISKVALKAWDEIETLFAENLLGQSEFDDIWSKTAASSEQLDLAGFLSFNAGLDDLFEYDDEEGDESGTVQTNEPTLPVTKKMVQGDDLPPAVLFAAIADENYLVGMNELKLWAELQEMLEEEDLLPSELQDFYDSIEDKKSGKLSEEGFVTLYEKIDVLFEDDDEEEANDDAAAAAQASRIKEDLLGFVNLIDNDDDEEALACCLDSTEKDQKQVMNIVSALEAQPTNFIKQKKGNIDSSDLTGTWEMIYSSSSGMKFNKGLSGLGGSFPNGRFGGLKQKLTATKYVRDVEYQEWIKVNPSAASFYVTINGSWDLKTSMSLFTGEPSIVLNIEPDRVQWGTTVTKGDHWKSLGPTNLLDLTYLDEDFRVMRGCTSTETIFLYKRVAEEGK</sequence>
<dbReference type="SUPFAM" id="SSF47473">
    <property type="entry name" value="EF-hand"/>
    <property type="match status" value="1"/>
</dbReference>
<accession>A0AAD2CR99</accession>
<keyword evidence="2" id="KW-1185">Reference proteome</keyword>
<comment type="caution">
    <text evidence="1">The sequence shown here is derived from an EMBL/GenBank/DDBJ whole genome shotgun (WGS) entry which is preliminary data.</text>
</comment>
<evidence type="ECO:0000313" key="2">
    <source>
        <dbReference type="Proteomes" id="UP001295423"/>
    </source>
</evidence>
<name>A0AAD2CR99_9STRA</name>
<organism evidence="1 2">
    <name type="scientific">Cylindrotheca closterium</name>
    <dbReference type="NCBI Taxonomy" id="2856"/>
    <lineage>
        <taxon>Eukaryota</taxon>
        <taxon>Sar</taxon>
        <taxon>Stramenopiles</taxon>
        <taxon>Ochrophyta</taxon>
        <taxon>Bacillariophyta</taxon>
        <taxon>Bacillariophyceae</taxon>
        <taxon>Bacillariophycidae</taxon>
        <taxon>Bacillariales</taxon>
        <taxon>Bacillariaceae</taxon>
        <taxon>Cylindrotheca</taxon>
    </lineage>
</organism>
<dbReference type="AlphaFoldDB" id="A0AAD2CR99"/>
<evidence type="ECO:0000313" key="1">
    <source>
        <dbReference type="EMBL" id="CAJ1940270.1"/>
    </source>
</evidence>
<dbReference type="InterPro" id="IPR011992">
    <property type="entry name" value="EF-hand-dom_pair"/>
</dbReference>